<comment type="caution">
    <text evidence="2">The sequence shown here is derived from an EMBL/GenBank/DDBJ whole genome shotgun (WGS) entry which is preliminary data.</text>
</comment>
<evidence type="ECO:0000313" key="2">
    <source>
        <dbReference type="EMBL" id="KAK2701899.1"/>
    </source>
</evidence>
<protein>
    <submittedName>
        <fullName evidence="2">Uncharacterized protein</fullName>
    </submittedName>
</protein>
<dbReference type="AlphaFoldDB" id="A0AA88H2A1"/>
<feature type="compositionally biased region" description="Basic and acidic residues" evidence="1">
    <location>
        <begin position="80"/>
        <end position="95"/>
    </location>
</feature>
<proteinExistence type="predicted"/>
<sequence>MNMQVLDNFGIVVEKCSRSIRGLFSKVIEIINEEKVESVPASDDKEVSLEKRNTKLSSSSLTCDPIKETVTGLEVGAESSHVKEESNGSETDKCKAGSFNDTNKKEQKMTRKNSKIKPKRTDEETKSWLKKLENLDKNKQ</sequence>
<accession>A0AA88H2A1</accession>
<organism evidence="2 3">
    <name type="scientific">Artemia franciscana</name>
    <name type="common">Brine shrimp</name>
    <name type="synonym">Artemia sanfranciscana</name>
    <dbReference type="NCBI Taxonomy" id="6661"/>
    <lineage>
        <taxon>Eukaryota</taxon>
        <taxon>Metazoa</taxon>
        <taxon>Ecdysozoa</taxon>
        <taxon>Arthropoda</taxon>
        <taxon>Crustacea</taxon>
        <taxon>Branchiopoda</taxon>
        <taxon>Anostraca</taxon>
        <taxon>Artemiidae</taxon>
        <taxon>Artemia</taxon>
    </lineage>
</organism>
<feature type="compositionally biased region" description="Basic and acidic residues" evidence="1">
    <location>
        <begin position="119"/>
        <end position="140"/>
    </location>
</feature>
<name>A0AA88H2A1_ARTSF</name>
<keyword evidence="3" id="KW-1185">Reference proteome</keyword>
<feature type="region of interest" description="Disordered" evidence="1">
    <location>
        <begin position="72"/>
        <end position="140"/>
    </location>
</feature>
<gene>
    <name evidence="2" type="ORF">QYM36_019462</name>
</gene>
<evidence type="ECO:0000256" key="1">
    <source>
        <dbReference type="SAM" id="MobiDB-lite"/>
    </source>
</evidence>
<dbReference type="EMBL" id="JAVRJZ010001295">
    <property type="protein sequence ID" value="KAK2701899.1"/>
    <property type="molecule type" value="Genomic_DNA"/>
</dbReference>
<reference evidence="2" key="1">
    <citation type="submission" date="2023-07" db="EMBL/GenBank/DDBJ databases">
        <title>Chromosome-level genome assembly of Artemia franciscana.</title>
        <authorList>
            <person name="Jo E."/>
        </authorList>
    </citation>
    <scope>NUCLEOTIDE SEQUENCE</scope>
    <source>
        <tissue evidence="2">Whole body</tissue>
    </source>
</reference>
<evidence type="ECO:0000313" key="3">
    <source>
        <dbReference type="Proteomes" id="UP001187531"/>
    </source>
</evidence>
<dbReference type="Proteomes" id="UP001187531">
    <property type="component" value="Unassembled WGS sequence"/>
</dbReference>